<feature type="region of interest" description="Disordered" evidence="1">
    <location>
        <begin position="541"/>
        <end position="597"/>
    </location>
</feature>
<evidence type="ECO:0008006" key="4">
    <source>
        <dbReference type="Google" id="ProtNLM"/>
    </source>
</evidence>
<accession>A0ABY7CZZ4</accession>
<feature type="region of interest" description="Disordered" evidence="1">
    <location>
        <begin position="478"/>
        <end position="528"/>
    </location>
</feature>
<feature type="compositionally biased region" description="Acidic residues" evidence="1">
    <location>
        <begin position="1057"/>
        <end position="1068"/>
    </location>
</feature>
<feature type="region of interest" description="Disordered" evidence="1">
    <location>
        <begin position="66"/>
        <end position="94"/>
    </location>
</feature>
<feature type="compositionally biased region" description="Low complexity" evidence="1">
    <location>
        <begin position="481"/>
        <end position="501"/>
    </location>
</feature>
<proteinExistence type="predicted"/>
<dbReference type="RefSeq" id="XP_053025765.1">
    <property type="nucleotide sequence ID" value="XM_053161781.1"/>
</dbReference>
<evidence type="ECO:0000256" key="1">
    <source>
        <dbReference type="SAM" id="MobiDB-lite"/>
    </source>
</evidence>
<feature type="compositionally biased region" description="Polar residues" evidence="1">
    <location>
        <begin position="553"/>
        <end position="564"/>
    </location>
</feature>
<organism evidence="2 3">
    <name type="scientific">Puccinia triticina</name>
    <dbReference type="NCBI Taxonomy" id="208348"/>
    <lineage>
        <taxon>Eukaryota</taxon>
        <taxon>Fungi</taxon>
        <taxon>Dikarya</taxon>
        <taxon>Basidiomycota</taxon>
        <taxon>Pucciniomycotina</taxon>
        <taxon>Pucciniomycetes</taxon>
        <taxon>Pucciniales</taxon>
        <taxon>Pucciniaceae</taxon>
        <taxon>Puccinia</taxon>
    </lineage>
</organism>
<feature type="compositionally biased region" description="Polar residues" evidence="1">
    <location>
        <begin position="506"/>
        <end position="527"/>
    </location>
</feature>
<feature type="compositionally biased region" description="Polar residues" evidence="1">
    <location>
        <begin position="981"/>
        <end position="996"/>
    </location>
</feature>
<feature type="region of interest" description="Disordered" evidence="1">
    <location>
        <begin position="981"/>
        <end position="1014"/>
    </location>
</feature>
<feature type="region of interest" description="Disordered" evidence="1">
    <location>
        <begin position="805"/>
        <end position="898"/>
    </location>
</feature>
<feature type="region of interest" description="Disordered" evidence="1">
    <location>
        <begin position="1053"/>
        <end position="1096"/>
    </location>
</feature>
<dbReference type="GeneID" id="77802676"/>
<reference evidence="2" key="1">
    <citation type="submission" date="2022-10" db="EMBL/GenBank/DDBJ databases">
        <title>Puccinia triticina Genome sequencing and assembly.</title>
        <authorList>
            <person name="Li C."/>
        </authorList>
    </citation>
    <scope>NUCLEOTIDE SEQUENCE</scope>
    <source>
        <strain evidence="2">Pt15</strain>
    </source>
</reference>
<name>A0ABY7CZZ4_9BASI</name>
<evidence type="ECO:0000313" key="3">
    <source>
        <dbReference type="Proteomes" id="UP001164743"/>
    </source>
</evidence>
<evidence type="ECO:0000313" key="2">
    <source>
        <dbReference type="EMBL" id="WAQ90210.1"/>
    </source>
</evidence>
<sequence length="1329" mass="146217">MIRFGAQSSALSSLVCGAWLTQPETAALDLNVPGLKHVLAEYKIEHESSARRNVLEQLYNSLKTCVQGRRENSKQPSTSNKKSKRAVDKWTSRKRCRVQKDNKKLPPLRTRTVWLAKKQAKKSKLDTSTNPPIRRSTRISAKAHAEANQALCSKAPAKAGKHIIDGNNPTIRHDNDYSNKRARISNAPPVRPRPKWIRTRRSKFTVTQVLQEEHPTSVGNPEISNSLPLIDFTCSVPVKHTATTNNVALCPSLDSISFPLIDYNNNNDISIPEPTARLNPLLEMIPLSDFGVGLLGQEPLFLSDLSSFPFSSVSKNSESSKAPYLNKSSVTWKGYPHHWFCLDSLTSTQHLKPAIELPAQSITSPEPVRPAAVVQIKDPVSETDPVAPKSPPVPKNYTPAASILPSLSEVKDSASKAIASVLVLPQAPKTNTSATTDSVSEAKQLASVFVPPQVPENNISTHEVEVIAQRVAAPSPLLENPVSSPSSPGFSQLSESSLEYLPPSPTDNAFLQPGSTFELSDPASPNQLPEVEVPSALLENPVNSVATPPEPVPQSSTSNICLGNSSAEPSSASRPSIPPSFRDLAPSTPAPDQSLETNHWKTPFIAIPIGTLTATPDPFNMTPTGMTICKRTKKRLVIEDSDDDSRPIPPVVDVSRAAIASPTINAPPPGPIPVTLGISLPPAPAPNSTVTAGTATCSHTVDLNKEENEIRDWPDPDGKLTAAQIRPILEANHVHFKSADPKLVLLTKYKLLFADKQQNAPRYNLRRPASVTAIKKQVTAEAQAVADPQTNVITNDINLIDMHNSDTTSIQPLNPTVAQPTQLPRPISVNSASRSEPVQDPFLASRLEPEQDPARPEPVQDPARPEPVQDPARPEPVQDPARPEPVQDPARPKPLQESVSHWASDVLMSHRDDKNVASSQPNLEALVSSLNSFARTSVQIGTASLNSIRMIAEGFTSLNSTIAGLSREGVFNTQATPASSTIPATRVSGRSWSRPISDNMDIDTPTTPSQGRAPNCEIQEYVRQHCATMFGRCAGQFPPPATTEERRAWIRRGFTDSSDEESEEESDSSPDYSPMDTDEDFDPCFPYGDGPGNSRASPQALRIIWRAMRRSRVKSFRPDLSKAINSPANRFLWELARSTFMQVVRSGEYDPLTEEVCDEDNIKDYFTTHIQGHLTRTYRERKKFSPEELASQQKKKRKSTRLATLKQWRLEEVLSRPSLVGLVPIIEQCCSDDKTDNKADPSLVRRGLPMRAVVHKLPWRSQHVERIMIALDQLRARQIEYAPQKRNSPLPRVRRRPQNPKISSMSYKVGLPNTFYDKSWLLSLSTYKL</sequence>
<dbReference type="Proteomes" id="UP001164743">
    <property type="component" value="Chromosome 12A"/>
</dbReference>
<protein>
    <recommendedName>
        <fullName evidence="4">Inner centromere protein ARK-binding domain-containing protein</fullName>
    </recommendedName>
</protein>
<feature type="compositionally biased region" description="Low complexity" evidence="1">
    <location>
        <begin position="565"/>
        <end position="575"/>
    </location>
</feature>
<dbReference type="EMBL" id="CP110432">
    <property type="protein sequence ID" value="WAQ90210.1"/>
    <property type="molecule type" value="Genomic_DNA"/>
</dbReference>
<keyword evidence="3" id="KW-1185">Reference proteome</keyword>
<feature type="compositionally biased region" description="Polar residues" evidence="1">
    <location>
        <begin position="805"/>
        <end position="836"/>
    </location>
</feature>
<gene>
    <name evidence="2" type="ORF">PtA15_12A196</name>
</gene>